<keyword evidence="6" id="KW-1185">Reference proteome</keyword>
<feature type="region of interest" description="Disordered" evidence="3">
    <location>
        <begin position="201"/>
        <end position="228"/>
    </location>
</feature>
<accession>A0ABV5UTQ6</accession>
<comment type="caution">
    <text evidence="5">The sequence shown here is derived from an EMBL/GenBank/DDBJ whole genome shotgun (WGS) entry which is preliminary data.</text>
</comment>
<dbReference type="Proteomes" id="UP001589536">
    <property type="component" value="Unassembled WGS sequence"/>
</dbReference>
<dbReference type="InterPro" id="IPR050984">
    <property type="entry name" value="Gfo/Idh/MocA_domain"/>
</dbReference>
<dbReference type="EMBL" id="JBHMBH010000034">
    <property type="protein sequence ID" value="MFB9715565.1"/>
    <property type="molecule type" value="Genomic_DNA"/>
</dbReference>
<dbReference type="Gene3D" id="3.40.50.720">
    <property type="entry name" value="NAD(P)-binding Rossmann-like Domain"/>
    <property type="match status" value="1"/>
</dbReference>
<evidence type="ECO:0000256" key="3">
    <source>
        <dbReference type="SAM" id="MobiDB-lite"/>
    </source>
</evidence>
<evidence type="ECO:0000256" key="1">
    <source>
        <dbReference type="ARBA" id="ARBA00010928"/>
    </source>
</evidence>
<gene>
    <name evidence="5" type="ORF">ACFFPI_15795</name>
</gene>
<dbReference type="SUPFAM" id="SSF51735">
    <property type="entry name" value="NAD(P)-binding Rossmann-fold domains"/>
    <property type="match status" value="1"/>
</dbReference>
<evidence type="ECO:0000259" key="4">
    <source>
        <dbReference type="Pfam" id="PF01408"/>
    </source>
</evidence>
<dbReference type="PANTHER" id="PTHR22604:SF105">
    <property type="entry name" value="TRANS-1,2-DIHYDROBENZENE-1,2-DIOL DEHYDROGENASE"/>
    <property type="match status" value="1"/>
</dbReference>
<dbReference type="InterPro" id="IPR036291">
    <property type="entry name" value="NAD(P)-bd_dom_sf"/>
</dbReference>
<organism evidence="5 6">
    <name type="scientific">Arthrobacter methylotrophus</name>
    <dbReference type="NCBI Taxonomy" id="121291"/>
    <lineage>
        <taxon>Bacteria</taxon>
        <taxon>Bacillati</taxon>
        <taxon>Actinomycetota</taxon>
        <taxon>Actinomycetes</taxon>
        <taxon>Micrococcales</taxon>
        <taxon>Micrococcaceae</taxon>
        <taxon>Arthrobacter</taxon>
    </lineage>
</organism>
<dbReference type="InterPro" id="IPR000683">
    <property type="entry name" value="Gfo/Idh/MocA-like_OxRdtase_N"/>
</dbReference>
<evidence type="ECO:0000313" key="6">
    <source>
        <dbReference type="Proteomes" id="UP001589536"/>
    </source>
</evidence>
<sequence>MSEKLRWGVLGTARVVRKTIPALQETKNGEVVGIASRTEERAREYADKHGVPQAFGSYDALLASPDIDAVYIALPNALHLEWMERCSATTLRTRLTTRGRWKPSTGQLGSKRVSEPIARLDSTSPASARLSDSLQTLLPGPAIWGLSARPPRSCSRQLLGTFSLLTVTMAPAFNYFRHHRRGGPGLLPRECRPAQVRNYRPRRPRRPRLDSETANSPLGITPRIPMAL</sequence>
<name>A0ABV5UTQ6_9MICC</name>
<evidence type="ECO:0000256" key="2">
    <source>
        <dbReference type="ARBA" id="ARBA00023002"/>
    </source>
</evidence>
<comment type="similarity">
    <text evidence="1">Belongs to the Gfo/Idh/MocA family.</text>
</comment>
<dbReference type="RefSeq" id="WP_376954756.1">
    <property type="nucleotide sequence ID" value="NZ_JBHMBH010000034.1"/>
</dbReference>
<evidence type="ECO:0000313" key="5">
    <source>
        <dbReference type="EMBL" id="MFB9715565.1"/>
    </source>
</evidence>
<protein>
    <submittedName>
        <fullName evidence="5">Gfo/Idh/MocA family protein</fullName>
    </submittedName>
</protein>
<dbReference type="Pfam" id="PF01408">
    <property type="entry name" value="GFO_IDH_MocA"/>
    <property type="match status" value="1"/>
</dbReference>
<feature type="domain" description="Gfo/Idh/MocA-like oxidoreductase N-terminal" evidence="4">
    <location>
        <begin position="5"/>
        <end position="85"/>
    </location>
</feature>
<keyword evidence="2" id="KW-0560">Oxidoreductase</keyword>
<reference evidence="5 6" key="1">
    <citation type="submission" date="2024-09" db="EMBL/GenBank/DDBJ databases">
        <authorList>
            <person name="Sun Q."/>
            <person name="Mori K."/>
        </authorList>
    </citation>
    <scope>NUCLEOTIDE SEQUENCE [LARGE SCALE GENOMIC DNA]</scope>
    <source>
        <strain evidence="5 6">JCM 13519</strain>
    </source>
</reference>
<dbReference type="PANTHER" id="PTHR22604">
    <property type="entry name" value="OXIDOREDUCTASES"/>
    <property type="match status" value="1"/>
</dbReference>
<proteinExistence type="inferred from homology"/>